<evidence type="ECO:0000256" key="5">
    <source>
        <dbReference type="ARBA" id="ARBA00022801"/>
    </source>
</evidence>
<dbReference type="CDD" id="cd01882">
    <property type="entry name" value="BMS1"/>
    <property type="match status" value="1"/>
</dbReference>
<dbReference type="GO" id="GO:0005654">
    <property type="term" value="C:nucleoplasm"/>
    <property type="evidence" value="ECO:0007669"/>
    <property type="project" value="UniProtKB-ARBA"/>
</dbReference>
<feature type="compositionally biased region" description="Acidic residues" evidence="11">
    <location>
        <begin position="435"/>
        <end position="455"/>
    </location>
</feature>
<protein>
    <recommendedName>
        <fullName evidence="12">Bms1-type G domain-containing protein</fullName>
    </recommendedName>
</protein>
<dbReference type="GO" id="GO:0030686">
    <property type="term" value="C:90S preribosome"/>
    <property type="evidence" value="ECO:0007669"/>
    <property type="project" value="TreeGrafter"/>
</dbReference>
<dbReference type="VEuPathDB" id="FungiDB:BTJ68_10089"/>
<accession>A0A3M7ID72</accession>
<feature type="region of interest" description="Disordered" evidence="11">
    <location>
        <begin position="1"/>
        <end position="46"/>
    </location>
</feature>
<dbReference type="SMART" id="SM00785">
    <property type="entry name" value="AARP2CN"/>
    <property type="match status" value="1"/>
</dbReference>
<feature type="region of interest" description="Disordered" evidence="11">
    <location>
        <begin position="1138"/>
        <end position="1204"/>
    </location>
</feature>
<keyword evidence="5" id="KW-0378">Hydrolase</keyword>
<dbReference type="EMBL" id="QWIT01000493">
    <property type="protein sequence ID" value="RMZ23332.1"/>
    <property type="molecule type" value="Genomic_DNA"/>
</dbReference>
<keyword evidence="2" id="KW-0690">Ribosome biogenesis</keyword>
<dbReference type="GO" id="GO:0003924">
    <property type="term" value="F:GTPase activity"/>
    <property type="evidence" value="ECO:0007669"/>
    <property type="project" value="TreeGrafter"/>
</dbReference>
<name>A0A3M7ID72_HORWE</name>
<proteinExistence type="inferred from homology"/>
<keyword evidence="7" id="KW-0342">GTP-binding</keyword>
<evidence type="ECO:0000256" key="2">
    <source>
        <dbReference type="ARBA" id="ARBA00022517"/>
    </source>
</evidence>
<dbReference type="InterPro" id="IPR039761">
    <property type="entry name" value="Bms1/Tsr1"/>
</dbReference>
<evidence type="ECO:0000256" key="8">
    <source>
        <dbReference type="ARBA" id="ARBA00023242"/>
    </source>
</evidence>
<feature type="compositionally biased region" description="Basic and acidic residues" evidence="11">
    <location>
        <begin position="467"/>
        <end position="480"/>
    </location>
</feature>
<keyword evidence="6" id="KW-0067">ATP-binding</keyword>
<dbReference type="Proteomes" id="UP000281677">
    <property type="component" value="Unassembled WGS sequence"/>
</dbReference>
<dbReference type="PROSITE" id="PS51714">
    <property type="entry name" value="G_BMS1"/>
    <property type="match status" value="1"/>
</dbReference>
<gene>
    <name evidence="13" type="ORF">D0859_12626</name>
</gene>
<evidence type="ECO:0000256" key="9">
    <source>
        <dbReference type="ARBA" id="ARBA00049117"/>
    </source>
</evidence>
<dbReference type="SMART" id="SM01362">
    <property type="entry name" value="DUF663"/>
    <property type="match status" value="1"/>
</dbReference>
<dbReference type="FunFam" id="3.40.50.300:FF:000105">
    <property type="entry name" value="BMS1 ribosome biogenesis factor"/>
    <property type="match status" value="1"/>
</dbReference>
<dbReference type="Pfam" id="PF08142">
    <property type="entry name" value="AARP2CN"/>
    <property type="match status" value="1"/>
</dbReference>
<dbReference type="PANTHER" id="PTHR12858">
    <property type="entry name" value="RIBOSOME BIOGENESIS PROTEIN"/>
    <property type="match status" value="1"/>
</dbReference>
<comment type="catalytic activity">
    <reaction evidence="9">
        <text>GTP + H2O = GDP + phosphate + H(+)</text>
        <dbReference type="Rhea" id="RHEA:19669"/>
        <dbReference type="ChEBI" id="CHEBI:15377"/>
        <dbReference type="ChEBI" id="CHEBI:15378"/>
        <dbReference type="ChEBI" id="CHEBI:37565"/>
        <dbReference type="ChEBI" id="CHEBI:43474"/>
        <dbReference type="ChEBI" id="CHEBI:58189"/>
    </reaction>
    <physiologicalReaction direction="left-to-right" evidence="9">
        <dbReference type="Rhea" id="RHEA:19670"/>
    </physiologicalReaction>
</comment>
<dbReference type="PANTHER" id="PTHR12858:SF2">
    <property type="entry name" value="RIBOSOME BIOGENESIS PROTEIN BMS1 HOMOLOG"/>
    <property type="match status" value="1"/>
</dbReference>
<dbReference type="GO" id="GO:0005524">
    <property type="term" value="F:ATP binding"/>
    <property type="evidence" value="ECO:0007669"/>
    <property type="project" value="UniProtKB-KW"/>
</dbReference>
<dbReference type="InterPro" id="IPR012948">
    <property type="entry name" value="AARP2CN"/>
</dbReference>
<dbReference type="GO" id="GO:0005525">
    <property type="term" value="F:GTP binding"/>
    <property type="evidence" value="ECO:0007669"/>
    <property type="project" value="UniProtKB-KW"/>
</dbReference>
<sequence>MAGEEQVHRPHRPAKEKKQKDKSQPNPKAFAVAAPGRLAKQAGRSSDIKEKRLHVPLVDRLPEEAPPLVVGVVGPPGVGKTTLIKSLVRRYTKSTISDPRGPITVVTSKRRRLTFLECPSDSLASAIDLAKVVDIVLLMIDGNYGFEMETMEFLSVLSSTGMPGNVFGILTHLDLFRKQDALKMQKKRLKHRFWSELYQGAKLFYLSGVINGRYPDREVLNLSRFLSVMKNPRPLVWRNSHAYALADRMLDVTPPTAIEENEKCDRTVALYGYLRGTNFPSHSARVHVPGVGDLDVAEIEALPDPCPTPYFQQAQEKAEGTKKRRRLGEKQKVIYAPMSDVGGVLVDKDAVYIDVKSNTFDAEDDETERGLGEQMMVGLQGGRKVLGEDEQGISLFEKGGKVQELEDQDEETGEDGAKDTGRVGHRKARMAERNGDEDDEQEDEGFESGESDDEADLARLQQTSERQVGKSRKDKDKEVAGDIAFADSDSDLGSLSSADEDQELEEDEEDDNGELEDEDEDEDEDDGELRWKDRLAERAQAMHGRKQPYRVAELARLMYDDMLSTAQILRRWKGEGGDDDAENGADEDEDEEEGLFKKKREDAEGDDEERMVPKMNYEALEEKFTGDEEVTEKLKKRFARGGKATGANAEDVGSDDEEDEEGFEGLDEEEDEEGDGDFEDLETGEKHGGKVEEDKDEQDEEADLEDERAKNAKRKEDLKLRFEEEDREGFLNPKNANRNADGTAEEREFGEDEWYDAQKALLQKQQDINRAEFEKLDEHSRIRAEGYKAGTYARIIVSGVPYEFVENFNPRFPVLIGGLQPTEERMGFVQVRIKRHRWHKKILKTNDPLIFSLGWRRFQSLPIYHIHQERVRHRMLKYTPEHMHCHATFWAPLHAPNTGFVAVQSFSNKNPGFRIAATGTVLSVDEGTEIVKKLKLTGHPYKIFKNTAFVKDMFNSALEIAKFEGAGIKTVSGVRGQIKKALSKPEGCFRATFEDKVLMSDIIFLRAWYPIRPHRFYLPVTELLEQDAGLSKANAEDVSDGKKGGEGWQGMRLTGQVRAEQGIPTPKERNSAYRPIERQERHFNPLRVPRKLQAELPYKSQISQMKPQKKDTYVQKRAVVPGGEEKQARRLMQTVMALRNEKVEKRSKKQAERREPHLKKKEEEAERRREREKRERDQFWAREGRKRKGRSEDGGAGGGKRRKT</sequence>
<dbReference type="InterPro" id="IPR007034">
    <property type="entry name" value="BMS1_TSR1_C"/>
</dbReference>
<dbReference type="GO" id="GO:0032040">
    <property type="term" value="C:small-subunit processome"/>
    <property type="evidence" value="ECO:0007669"/>
    <property type="project" value="UniProtKB-ARBA"/>
</dbReference>
<feature type="compositionally biased region" description="Basic and acidic residues" evidence="11">
    <location>
        <begin position="528"/>
        <end position="537"/>
    </location>
</feature>
<dbReference type="SUPFAM" id="SSF52540">
    <property type="entry name" value="P-loop containing nucleoside triphosphate hydrolases"/>
    <property type="match status" value="1"/>
</dbReference>
<organism evidence="13 14">
    <name type="scientific">Hortaea werneckii</name>
    <name type="common">Black yeast</name>
    <name type="synonym">Cladosporium werneckii</name>
    <dbReference type="NCBI Taxonomy" id="91943"/>
    <lineage>
        <taxon>Eukaryota</taxon>
        <taxon>Fungi</taxon>
        <taxon>Dikarya</taxon>
        <taxon>Ascomycota</taxon>
        <taxon>Pezizomycotina</taxon>
        <taxon>Dothideomycetes</taxon>
        <taxon>Dothideomycetidae</taxon>
        <taxon>Mycosphaerellales</taxon>
        <taxon>Teratosphaeriaceae</taxon>
        <taxon>Hortaea</taxon>
    </lineage>
</organism>
<feature type="compositionally biased region" description="Basic and acidic residues" evidence="11">
    <location>
        <begin position="1139"/>
        <end position="1183"/>
    </location>
</feature>
<dbReference type="InterPro" id="IPR030387">
    <property type="entry name" value="G_Bms1/Tsr1_dom"/>
</dbReference>
<dbReference type="Pfam" id="PF04950">
    <property type="entry name" value="RIBIOP_C"/>
    <property type="match status" value="1"/>
</dbReference>
<keyword evidence="3" id="KW-0597">Phosphoprotein</keyword>
<feature type="region of interest" description="Disordered" evidence="11">
    <location>
        <begin position="396"/>
        <end position="547"/>
    </location>
</feature>
<evidence type="ECO:0000256" key="3">
    <source>
        <dbReference type="ARBA" id="ARBA00022553"/>
    </source>
</evidence>
<dbReference type="GO" id="GO:0034511">
    <property type="term" value="F:U3 snoRNA binding"/>
    <property type="evidence" value="ECO:0007669"/>
    <property type="project" value="TreeGrafter"/>
</dbReference>
<evidence type="ECO:0000256" key="6">
    <source>
        <dbReference type="ARBA" id="ARBA00022840"/>
    </source>
</evidence>
<evidence type="ECO:0000313" key="14">
    <source>
        <dbReference type="Proteomes" id="UP000281677"/>
    </source>
</evidence>
<feature type="compositionally biased region" description="Acidic residues" evidence="11">
    <location>
        <begin position="652"/>
        <end position="682"/>
    </location>
</feature>
<evidence type="ECO:0000256" key="1">
    <source>
        <dbReference type="ARBA" id="ARBA00004604"/>
    </source>
</evidence>
<feature type="compositionally biased region" description="Acidic residues" evidence="11">
    <location>
        <begin position="577"/>
        <end position="593"/>
    </location>
</feature>
<evidence type="ECO:0000313" key="13">
    <source>
        <dbReference type="EMBL" id="RMZ23332.1"/>
    </source>
</evidence>
<dbReference type="InterPro" id="IPR037875">
    <property type="entry name" value="Bms1_N"/>
</dbReference>
<dbReference type="InterPro" id="IPR027417">
    <property type="entry name" value="P-loop_NTPase"/>
</dbReference>
<feature type="compositionally biased region" description="Basic and acidic residues" evidence="11">
    <location>
        <begin position="1066"/>
        <end position="1077"/>
    </location>
</feature>
<dbReference type="GO" id="GO:0000479">
    <property type="term" value="P:endonucleolytic cleavage of tricistronic rRNA transcript (SSU-rRNA, 5.8S rRNA, LSU-rRNA)"/>
    <property type="evidence" value="ECO:0007669"/>
    <property type="project" value="TreeGrafter"/>
</dbReference>
<comment type="caution">
    <text evidence="13">The sequence shown here is derived from an EMBL/GenBank/DDBJ whole genome shotgun (WGS) entry which is preliminary data.</text>
</comment>
<reference evidence="13 14" key="1">
    <citation type="journal article" date="2018" name="BMC Genomics">
        <title>Genomic evidence for intraspecific hybridization in a clonal and extremely halotolerant yeast.</title>
        <authorList>
            <person name="Gostincar C."/>
            <person name="Stajich J.E."/>
            <person name="Zupancic J."/>
            <person name="Zalar P."/>
            <person name="Gunde-Cimerman N."/>
        </authorList>
    </citation>
    <scope>NUCLEOTIDE SEQUENCE [LARGE SCALE GENOMIC DNA]</scope>
    <source>
        <strain evidence="13 14">EXF-120</strain>
    </source>
</reference>
<evidence type="ECO:0000256" key="4">
    <source>
        <dbReference type="ARBA" id="ARBA00022741"/>
    </source>
</evidence>
<feature type="region of interest" description="Disordered" evidence="11">
    <location>
        <begin position="573"/>
        <end position="711"/>
    </location>
</feature>
<feature type="compositionally biased region" description="Acidic residues" evidence="11">
    <location>
        <begin position="405"/>
        <end position="414"/>
    </location>
</feature>
<evidence type="ECO:0000259" key="12">
    <source>
        <dbReference type="PROSITE" id="PS51714"/>
    </source>
</evidence>
<evidence type="ECO:0000256" key="11">
    <source>
        <dbReference type="SAM" id="MobiDB-lite"/>
    </source>
</evidence>
<keyword evidence="4" id="KW-0547">Nucleotide-binding</keyword>
<dbReference type="GO" id="GO:0000462">
    <property type="term" value="P:maturation of SSU-rRNA from tricistronic rRNA transcript (SSU-rRNA, 5.8S rRNA, LSU-rRNA)"/>
    <property type="evidence" value="ECO:0007669"/>
    <property type="project" value="TreeGrafter"/>
</dbReference>
<evidence type="ECO:0000256" key="10">
    <source>
        <dbReference type="ARBA" id="ARBA00061391"/>
    </source>
</evidence>
<dbReference type="OrthoDB" id="10260897at2759"/>
<dbReference type="AlphaFoldDB" id="A0A3M7ID72"/>
<keyword evidence="8" id="KW-0539">Nucleus</keyword>
<feature type="compositionally biased region" description="Acidic residues" evidence="11">
    <location>
        <begin position="498"/>
        <end position="527"/>
    </location>
</feature>
<dbReference type="Gene3D" id="3.40.50.300">
    <property type="entry name" value="P-loop containing nucleotide triphosphate hydrolases"/>
    <property type="match status" value="1"/>
</dbReference>
<comment type="similarity">
    <text evidence="10">Belongs to the TRAFAC class translation factor GTPase superfamily. Bms1-like GTPase family. BMS1 subfamily.</text>
</comment>
<feature type="compositionally biased region" description="Basic and acidic residues" evidence="11">
    <location>
        <begin position="683"/>
        <end position="693"/>
    </location>
</feature>
<feature type="region of interest" description="Disordered" evidence="11">
    <location>
        <begin position="1054"/>
        <end position="1077"/>
    </location>
</feature>
<comment type="subcellular location">
    <subcellularLocation>
        <location evidence="1">Nucleus</location>
        <location evidence="1">Nucleolus</location>
    </subcellularLocation>
</comment>
<evidence type="ECO:0000256" key="7">
    <source>
        <dbReference type="ARBA" id="ARBA00023134"/>
    </source>
</evidence>
<feature type="domain" description="Bms1-type G" evidence="12">
    <location>
        <begin position="66"/>
        <end position="232"/>
    </location>
</feature>
<feature type="compositionally biased region" description="Acidic residues" evidence="11">
    <location>
        <begin position="694"/>
        <end position="706"/>
    </location>
</feature>